<dbReference type="RefSeq" id="WP_050377142.1">
    <property type="nucleotide sequence ID" value="NZ_JBHULB010000016.1"/>
</dbReference>
<evidence type="ECO:0000313" key="2">
    <source>
        <dbReference type="EMBL" id="MFD2587794.1"/>
    </source>
</evidence>
<keyword evidence="2" id="KW-0378">Hydrolase</keyword>
<evidence type="ECO:0000256" key="1">
    <source>
        <dbReference type="ARBA" id="ARBA00022967"/>
    </source>
</evidence>
<name>A0ABW5MZ23_9FLAO</name>
<dbReference type="PANTHER" id="PTHR43520:SF8">
    <property type="entry name" value="P-TYPE CU(+) TRANSPORTER"/>
    <property type="match status" value="1"/>
</dbReference>
<gene>
    <name evidence="2" type="ORF">ACFSQJ_12680</name>
</gene>
<organism evidence="2 3">
    <name type="scientific">Croceitalea marina</name>
    <dbReference type="NCBI Taxonomy" id="1775166"/>
    <lineage>
        <taxon>Bacteria</taxon>
        <taxon>Pseudomonadati</taxon>
        <taxon>Bacteroidota</taxon>
        <taxon>Flavobacteriia</taxon>
        <taxon>Flavobacteriales</taxon>
        <taxon>Flavobacteriaceae</taxon>
        <taxon>Croceitalea</taxon>
    </lineage>
</organism>
<sequence length="133" mass="15031">MADKYIPTQDTDVGYNNNFKVIRFECAVPEKDTMMAYTAALQSKAEHPIAKAILKALPPITLSDYTVDKFEKIPGCGIKGFVDGHEVIIGNIAWMKSYDFYYDESLDHVNEKVVIVMIDDRYTGCFFITETTA</sequence>
<comment type="caution">
    <text evidence="2">The sequence shown here is derived from an EMBL/GenBank/DDBJ whole genome shotgun (WGS) entry which is preliminary data.</text>
</comment>
<dbReference type="GO" id="GO:0016787">
    <property type="term" value="F:hydrolase activity"/>
    <property type="evidence" value="ECO:0007669"/>
    <property type="project" value="UniProtKB-KW"/>
</dbReference>
<reference evidence="3" key="1">
    <citation type="journal article" date="2019" name="Int. J. Syst. Evol. Microbiol.">
        <title>The Global Catalogue of Microorganisms (GCM) 10K type strain sequencing project: providing services to taxonomists for standard genome sequencing and annotation.</title>
        <authorList>
            <consortium name="The Broad Institute Genomics Platform"/>
            <consortium name="The Broad Institute Genome Sequencing Center for Infectious Disease"/>
            <person name="Wu L."/>
            <person name="Ma J."/>
        </authorList>
    </citation>
    <scope>NUCLEOTIDE SEQUENCE [LARGE SCALE GENOMIC DNA]</scope>
    <source>
        <strain evidence="3">KCTC 52368</strain>
    </source>
</reference>
<dbReference type="EMBL" id="JBHULB010000016">
    <property type="protein sequence ID" value="MFD2587794.1"/>
    <property type="molecule type" value="Genomic_DNA"/>
</dbReference>
<keyword evidence="1" id="KW-1278">Translocase</keyword>
<evidence type="ECO:0000313" key="3">
    <source>
        <dbReference type="Proteomes" id="UP001597526"/>
    </source>
</evidence>
<dbReference type="PANTHER" id="PTHR43520">
    <property type="entry name" value="ATP7, ISOFORM B"/>
    <property type="match status" value="1"/>
</dbReference>
<dbReference type="Gene3D" id="3.40.1110.10">
    <property type="entry name" value="Calcium-transporting ATPase, cytoplasmic domain N"/>
    <property type="match status" value="1"/>
</dbReference>
<keyword evidence="3" id="KW-1185">Reference proteome</keyword>
<proteinExistence type="predicted"/>
<dbReference type="InterPro" id="IPR023299">
    <property type="entry name" value="ATPase_P-typ_cyto_dom_N"/>
</dbReference>
<protein>
    <submittedName>
        <fullName evidence="2">HAD family hydrolase</fullName>
    </submittedName>
</protein>
<dbReference type="SUPFAM" id="SSF81660">
    <property type="entry name" value="Metal cation-transporting ATPase, ATP-binding domain N"/>
    <property type="match status" value="1"/>
</dbReference>
<dbReference type="Proteomes" id="UP001597526">
    <property type="component" value="Unassembled WGS sequence"/>
</dbReference>
<accession>A0ABW5MZ23</accession>